<accession>A0A6P1YD09</accession>
<proteinExistence type="predicted"/>
<dbReference type="AlphaFoldDB" id="A0A6P1YD09"/>
<dbReference type="PANTHER" id="PTHR44943">
    <property type="entry name" value="CELLULOSE SYNTHASE OPERON PROTEIN C"/>
    <property type="match status" value="1"/>
</dbReference>
<dbReference type="EMBL" id="CP048617">
    <property type="protein sequence ID" value="QIB27190.1"/>
    <property type="molecule type" value="Genomic_DNA"/>
</dbReference>
<dbReference type="PROSITE" id="PS50005">
    <property type="entry name" value="TPR"/>
    <property type="match status" value="3"/>
</dbReference>
<evidence type="ECO:0000313" key="4">
    <source>
        <dbReference type="EMBL" id="QIB27190.1"/>
    </source>
</evidence>
<evidence type="ECO:0000256" key="2">
    <source>
        <dbReference type="ARBA" id="ARBA00022803"/>
    </source>
</evidence>
<feature type="repeat" description="TPR" evidence="3">
    <location>
        <begin position="294"/>
        <end position="327"/>
    </location>
</feature>
<evidence type="ECO:0000313" key="5">
    <source>
        <dbReference type="Proteomes" id="UP000464452"/>
    </source>
</evidence>
<protein>
    <submittedName>
        <fullName evidence="4">Tetratricopeptide repeat protein</fullName>
    </submittedName>
</protein>
<dbReference type="RefSeq" id="WP_163235060.1">
    <property type="nucleotide sequence ID" value="NZ_CP048617.1"/>
</dbReference>
<keyword evidence="1" id="KW-0677">Repeat</keyword>
<dbReference type="PANTHER" id="PTHR44943:SF8">
    <property type="entry name" value="TPR REPEAT-CONTAINING PROTEIN MJ0263"/>
    <property type="match status" value="1"/>
</dbReference>
<dbReference type="SMART" id="SM00028">
    <property type="entry name" value="TPR"/>
    <property type="match status" value="4"/>
</dbReference>
<name>A0A6P1YD09_9FIRM</name>
<dbReference type="Pfam" id="PF13432">
    <property type="entry name" value="TPR_16"/>
    <property type="match status" value="1"/>
</dbReference>
<dbReference type="InterPro" id="IPR051685">
    <property type="entry name" value="Ycf3/AcsC/BcsC/TPR_MFPF"/>
</dbReference>
<dbReference type="SUPFAM" id="SSF48452">
    <property type="entry name" value="TPR-like"/>
    <property type="match status" value="1"/>
</dbReference>
<dbReference type="PROSITE" id="PS50293">
    <property type="entry name" value="TPR_REGION"/>
    <property type="match status" value="1"/>
</dbReference>
<keyword evidence="2 3" id="KW-0802">TPR repeat</keyword>
<dbReference type="InterPro" id="IPR019734">
    <property type="entry name" value="TPR_rpt"/>
</dbReference>
<dbReference type="Pfam" id="PF13181">
    <property type="entry name" value="TPR_8"/>
    <property type="match status" value="1"/>
</dbReference>
<evidence type="ECO:0000256" key="1">
    <source>
        <dbReference type="ARBA" id="ARBA00022737"/>
    </source>
</evidence>
<reference evidence="4 5" key="1">
    <citation type="submission" date="2020-02" db="EMBL/GenBank/DDBJ databases">
        <title>Thermophilic hydrogen producing bacteria, Caloranaerobacter azorensis.</title>
        <authorList>
            <person name="Baek K."/>
        </authorList>
    </citation>
    <scope>NUCLEOTIDE SEQUENCE [LARGE SCALE GENOMIC DNA]</scope>
    <source>
        <strain evidence="4 5">T3-1</strain>
    </source>
</reference>
<evidence type="ECO:0000256" key="3">
    <source>
        <dbReference type="PROSITE-ProRule" id="PRU00339"/>
    </source>
</evidence>
<dbReference type="Gene3D" id="1.25.40.10">
    <property type="entry name" value="Tetratricopeptide repeat domain"/>
    <property type="match status" value="2"/>
</dbReference>
<feature type="repeat" description="TPR" evidence="3">
    <location>
        <begin position="328"/>
        <end position="361"/>
    </location>
</feature>
<dbReference type="Proteomes" id="UP000464452">
    <property type="component" value="Chromosome"/>
</dbReference>
<feature type="repeat" description="TPR" evidence="3">
    <location>
        <begin position="260"/>
        <end position="293"/>
    </location>
</feature>
<dbReference type="InterPro" id="IPR011990">
    <property type="entry name" value="TPR-like_helical_dom_sf"/>
</dbReference>
<gene>
    <name evidence="4" type="ORF">G3A45_07765</name>
</gene>
<dbReference type="KEGG" id="cazo:G3A45_07765"/>
<organism evidence="4 5">
    <name type="scientific">Caloranaerobacter azorensis</name>
    <dbReference type="NCBI Taxonomy" id="116090"/>
    <lineage>
        <taxon>Bacteria</taxon>
        <taxon>Bacillati</taxon>
        <taxon>Bacillota</taxon>
        <taxon>Tissierellia</taxon>
        <taxon>Tissierellales</taxon>
        <taxon>Thermohalobacteraceae</taxon>
        <taxon>Caloranaerobacter</taxon>
    </lineage>
</organism>
<sequence length="379" mass="44554">MRGIEKFFKGKTENLTFIELKSSANTKFNKFKLDSNIPLPILVDELITEIKERRAQDEIKISSIIRGMIYTVGVDPNFPYIEKYRDILYSFDEKIEDFILYNGVKFIKRGLLDDGLIYLRALVVLNDKNVDGLYNYGVALEERAKKYLELRDEKRANMFINEATRQFENILEIDDEYPLAYYKLGYHYRLNKQFIKCKIIWEKFLTLSKDEELKEEIKLNLLEMQDDIVYEEGYNEIFTGDPVKGLEKLLPLKEKYTDWWNLLFIIGLGYRQIGDFAKAKEEFESVLSIVPGQVDALNELGLCLANLGQYEEAIEKFTEAYKKRPKDYEILCNRGMTYLQMGILDKAKEDIQKAYDENPLDEITIACMKEIERIEGMTR</sequence>